<evidence type="ECO:0000313" key="3">
    <source>
        <dbReference type="EMBL" id="SFU50522.1"/>
    </source>
</evidence>
<keyword evidence="4" id="KW-1185">Reference proteome</keyword>
<evidence type="ECO:0000313" key="4">
    <source>
        <dbReference type="Proteomes" id="UP000182491"/>
    </source>
</evidence>
<dbReference type="PANTHER" id="PTHR39081">
    <property type="entry name" value="MUT7-C DOMAIN-CONTAINING PROTEIN"/>
    <property type="match status" value="1"/>
</dbReference>
<organism evidence="3 4">
    <name type="scientific">Pontibacter akesuensis</name>
    <dbReference type="NCBI Taxonomy" id="388950"/>
    <lineage>
        <taxon>Bacteria</taxon>
        <taxon>Pseudomonadati</taxon>
        <taxon>Bacteroidota</taxon>
        <taxon>Cytophagia</taxon>
        <taxon>Cytophagales</taxon>
        <taxon>Hymenobacteraceae</taxon>
        <taxon>Pontibacter</taxon>
    </lineage>
</organism>
<dbReference type="RefSeq" id="WP_068836503.1">
    <property type="nucleotide sequence ID" value="NZ_BMXC01000001.1"/>
</dbReference>
<sequence length="254" mass="29525">MQEEKQHTAQFNFHGALQDFLKKRDREQPISYVFKGAPAVKDAIEASGVPHPEVDVILINNKPAAFQQPIHHNDDVQVYPLSAKYSWPAGYSFAVKHPAPSMFILDVHLGTLAKRMRLLGLDTLYETDFSDSAIAQLAQEQQRVVLTRDVGLLKQKAVTWGYWLRSQHTEEQLEEIISRYALWQHFKPFTLCLECNTPILAVPKQEVLEQLPPKTKLYFQEFYRCPSCGRVYWKGSHYERMQAYVEEVRKRYGR</sequence>
<dbReference type="STRING" id="388950.GCA_001611675_00276"/>
<accession>A0A1I7GPV6</accession>
<evidence type="ECO:0000259" key="2">
    <source>
        <dbReference type="Pfam" id="PF14451"/>
    </source>
</evidence>
<dbReference type="InterPro" id="IPR002782">
    <property type="entry name" value="Mut7-C_RNAse_dom"/>
</dbReference>
<dbReference type="EMBL" id="FPCA01000001">
    <property type="protein sequence ID" value="SFU50522.1"/>
    <property type="molecule type" value="Genomic_DNA"/>
</dbReference>
<evidence type="ECO:0008006" key="5">
    <source>
        <dbReference type="Google" id="ProtNLM"/>
    </source>
</evidence>
<dbReference type="Proteomes" id="UP000182491">
    <property type="component" value="Unassembled WGS sequence"/>
</dbReference>
<dbReference type="Pfam" id="PF01927">
    <property type="entry name" value="Mut7-C"/>
    <property type="match status" value="1"/>
</dbReference>
<dbReference type="OrthoDB" id="9797655at2"/>
<protein>
    <recommendedName>
        <fullName evidence="5">Twitching motility protein PilT</fullName>
    </recommendedName>
</protein>
<evidence type="ECO:0000259" key="1">
    <source>
        <dbReference type="Pfam" id="PF01927"/>
    </source>
</evidence>
<dbReference type="AlphaFoldDB" id="A0A1I7GPV6"/>
<dbReference type="InterPro" id="IPR027798">
    <property type="entry name" value="Ub_Mut7C"/>
</dbReference>
<dbReference type="PANTHER" id="PTHR39081:SF1">
    <property type="entry name" value="MUT7-C RNASE DOMAIN-CONTAINING PROTEIN"/>
    <property type="match status" value="1"/>
</dbReference>
<feature type="domain" description="Ubiquitin Mut7-C" evidence="2">
    <location>
        <begin position="8"/>
        <end position="83"/>
    </location>
</feature>
<name>A0A1I7GPV6_9BACT</name>
<proteinExistence type="predicted"/>
<reference evidence="4" key="1">
    <citation type="submission" date="2016-10" db="EMBL/GenBank/DDBJ databases">
        <authorList>
            <person name="Varghese N."/>
        </authorList>
    </citation>
    <scope>NUCLEOTIDE SEQUENCE [LARGE SCALE GENOMIC DNA]</scope>
    <source>
        <strain evidence="4">DSM 18820</strain>
    </source>
</reference>
<dbReference type="Pfam" id="PF14451">
    <property type="entry name" value="Ub-Mut7C"/>
    <property type="match status" value="1"/>
</dbReference>
<feature type="domain" description="Mut7-C RNAse" evidence="1">
    <location>
        <begin position="103"/>
        <end position="243"/>
    </location>
</feature>
<gene>
    <name evidence="3" type="ORF">SAMN04487941_1181</name>
</gene>